<dbReference type="PANTHER" id="PTHR10992:SF1066">
    <property type="entry name" value="METHYL JASMONATE ESTERASE 1"/>
    <property type="match status" value="1"/>
</dbReference>
<dbReference type="SUPFAM" id="SSF53474">
    <property type="entry name" value="alpha/beta-Hydrolases"/>
    <property type="match status" value="1"/>
</dbReference>
<sequence length="260" mass="29814">MENSEQQKHFVLVHGACHGAWCWYKVVTLLRSKGHRVTALDMAAAGVHPKRLEELASFSDYCNPLLEFMAALMLDDRVILVGHSLGGFCISLAMERYPQKIEVAVFISSFVPSPDTDMLAIRQEYHKQLDYMDSQLTFANEADKLPMSLLFGPKFLSSQFYQLSPPEDLALANLLMRPAIFYHRPEFQKEMAISKENYGSVPRVYLICENENRIKQGFQKRVMENIPCDEVKMISGADHMVMFSKPRELCSFLQEIAEKY</sequence>
<organism evidence="2 3">
    <name type="scientific">Olea europaea subsp. europaea</name>
    <dbReference type="NCBI Taxonomy" id="158383"/>
    <lineage>
        <taxon>Eukaryota</taxon>
        <taxon>Viridiplantae</taxon>
        <taxon>Streptophyta</taxon>
        <taxon>Embryophyta</taxon>
        <taxon>Tracheophyta</taxon>
        <taxon>Spermatophyta</taxon>
        <taxon>Magnoliopsida</taxon>
        <taxon>eudicotyledons</taxon>
        <taxon>Gunneridae</taxon>
        <taxon>Pentapetalae</taxon>
        <taxon>asterids</taxon>
        <taxon>lamiids</taxon>
        <taxon>Lamiales</taxon>
        <taxon>Oleaceae</taxon>
        <taxon>Oleeae</taxon>
        <taxon>Olea</taxon>
    </lineage>
</organism>
<gene>
    <name evidence="2" type="ORF">OLEA9_A037648</name>
</gene>
<comment type="caution">
    <text evidence="2">The sequence shown here is derived from an EMBL/GenBank/DDBJ whole genome shotgun (WGS) entry which is preliminary data.</text>
</comment>
<protein>
    <submittedName>
        <fullName evidence="2">Salicylic acid-binding 2-like</fullName>
    </submittedName>
</protein>
<evidence type="ECO:0000313" key="3">
    <source>
        <dbReference type="Proteomes" id="UP000594638"/>
    </source>
</evidence>
<dbReference type="Pfam" id="PF12697">
    <property type="entry name" value="Abhydrolase_6"/>
    <property type="match status" value="1"/>
</dbReference>
<dbReference type="GO" id="GO:0080032">
    <property type="term" value="F:methyl jasmonate esterase activity"/>
    <property type="evidence" value="ECO:0007669"/>
    <property type="project" value="TreeGrafter"/>
</dbReference>
<evidence type="ECO:0000259" key="1">
    <source>
        <dbReference type="Pfam" id="PF12697"/>
    </source>
</evidence>
<evidence type="ECO:0000313" key="2">
    <source>
        <dbReference type="EMBL" id="CAA3031408.1"/>
    </source>
</evidence>
<name>A0A8S0VJG9_OLEEU</name>
<dbReference type="Gene3D" id="3.40.50.1820">
    <property type="entry name" value="alpha/beta hydrolase"/>
    <property type="match status" value="1"/>
</dbReference>
<dbReference type="Proteomes" id="UP000594638">
    <property type="component" value="Unassembled WGS sequence"/>
</dbReference>
<dbReference type="GO" id="GO:0080031">
    <property type="term" value="F:methyl salicylate esterase activity"/>
    <property type="evidence" value="ECO:0007669"/>
    <property type="project" value="TreeGrafter"/>
</dbReference>
<dbReference type="OrthoDB" id="408373at2759"/>
<dbReference type="EMBL" id="CACTIH010009447">
    <property type="protein sequence ID" value="CAA3031408.1"/>
    <property type="molecule type" value="Genomic_DNA"/>
</dbReference>
<dbReference type="PANTHER" id="PTHR10992">
    <property type="entry name" value="METHYLESTERASE FAMILY MEMBER"/>
    <property type="match status" value="1"/>
</dbReference>
<dbReference type="InterPro" id="IPR045889">
    <property type="entry name" value="MES/HNL"/>
</dbReference>
<dbReference type="InterPro" id="IPR000073">
    <property type="entry name" value="AB_hydrolase_1"/>
</dbReference>
<keyword evidence="3" id="KW-1185">Reference proteome</keyword>
<dbReference type="FunFam" id="3.40.50.1820:FF:000051">
    <property type="entry name" value="(S)-hydroxynitrile lyase"/>
    <property type="match status" value="1"/>
</dbReference>
<dbReference type="AlphaFoldDB" id="A0A8S0VJG9"/>
<dbReference type="GO" id="GO:0009694">
    <property type="term" value="P:jasmonic acid metabolic process"/>
    <property type="evidence" value="ECO:0007669"/>
    <property type="project" value="TreeGrafter"/>
</dbReference>
<reference evidence="2 3" key="1">
    <citation type="submission" date="2019-12" db="EMBL/GenBank/DDBJ databases">
        <authorList>
            <person name="Alioto T."/>
            <person name="Alioto T."/>
            <person name="Gomez Garrido J."/>
        </authorList>
    </citation>
    <scope>NUCLEOTIDE SEQUENCE [LARGE SCALE GENOMIC DNA]</scope>
</reference>
<dbReference type="GO" id="GO:0080030">
    <property type="term" value="F:methyl indole-3-acetate esterase activity"/>
    <property type="evidence" value="ECO:0007669"/>
    <property type="project" value="TreeGrafter"/>
</dbReference>
<proteinExistence type="predicted"/>
<dbReference type="InterPro" id="IPR029058">
    <property type="entry name" value="AB_hydrolase_fold"/>
</dbReference>
<accession>A0A8S0VJG9</accession>
<dbReference type="GO" id="GO:0009696">
    <property type="term" value="P:salicylic acid metabolic process"/>
    <property type="evidence" value="ECO:0007669"/>
    <property type="project" value="TreeGrafter"/>
</dbReference>
<dbReference type="Gramene" id="OE9A037648T1">
    <property type="protein sequence ID" value="OE9A037648C1"/>
    <property type="gene ID" value="OE9A037648"/>
</dbReference>
<feature type="domain" description="AB hydrolase-1" evidence="1">
    <location>
        <begin position="10"/>
        <end position="249"/>
    </location>
</feature>